<comment type="similarity">
    <text evidence="1">Belongs to the outer membrane factor (OMF) (TC 1.B.17) family.</text>
</comment>
<dbReference type="Proteomes" id="UP000562395">
    <property type="component" value="Unassembled WGS sequence"/>
</dbReference>
<dbReference type="GO" id="GO:0015562">
    <property type="term" value="F:efflux transmembrane transporter activity"/>
    <property type="evidence" value="ECO:0007669"/>
    <property type="project" value="InterPro"/>
</dbReference>
<evidence type="ECO:0000256" key="1">
    <source>
        <dbReference type="ARBA" id="ARBA00007613"/>
    </source>
</evidence>
<dbReference type="InterPro" id="IPR010131">
    <property type="entry name" value="MdtP/NodT-like"/>
</dbReference>
<name>A0A7W5ZYW6_9SPHN</name>
<dbReference type="Gene3D" id="1.20.1600.10">
    <property type="entry name" value="Outer membrane efflux proteins (OEP)"/>
    <property type="match status" value="1"/>
</dbReference>
<proteinExistence type="inferred from homology"/>
<keyword evidence="4" id="KW-1185">Reference proteome</keyword>
<gene>
    <name evidence="3" type="ORF">GGQ88_003355</name>
</gene>
<dbReference type="EMBL" id="JACICY010000009">
    <property type="protein sequence ID" value="MBB3862061.1"/>
    <property type="molecule type" value="Genomic_DNA"/>
</dbReference>
<feature type="chain" id="PRO_5031128151" evidence="2">
    <location>
        <begin position="20"/>
        <end position="445"/>
    </location>
</feature>
<dbReference type="AlphaFoldDB" id="A0A7W5ZYW6"/>
<dbReference type="PROSITE" id="PS51257">
    <property type="entry name" value="PROKAR_LIPOPROTEIN"/>
    <property type="match status" value="1"/>
</dbReference>
<organism evidence="3 4">
    <name type="scientific">Novosphingobium hassiacum</name>
    <dbReference type="NCBI Taxonomy" id="173676"/>
    <lineage>
        <taxon>Bacteria</taxon>
        <taxon>Pseudomonadati</taxon>
        <taxon>Pseudomonadota</taxon>
        <taxon>Alphaproteobacteria</taxon>
        <taxon>Sphingomonadales</taxon>
        <taxon>Sphingomonadaceae</taxon>
        <taxon>Novosphingobium</taxon>
    </lineage>
</organism>
<evidence type="ECO:0000313" key="4">
    <source>
        <dbReference type="Proteomes" id="UP000562395"/>
    </source>
</evidence>
<dbReference type="PANTHER" id="PTHR30203:SF24">
    <property type="entry name" value="BLR4935 PROTEIN"/>
    <property type="match status" value="1"/>
</dbReference>
<evidence type="ECO:0000313" key="3">
    <source>
        <dbReference type="EMBL" id="MBB3862061.1"/>
    </source>
</evidence>
<dbReference type="InterPro" id="IPR003423">
    <property type="entry name" value="OMP_efflux"/>
</dbReference>
<evidence type="ECO:0000256" key="2">
    <source>
        <dbReference type="SAM" id="SignalP"/>
    </source>
</evidence>
<comment type="caution">
    <text evidence="3">The sequence shown here is derived from an EMBL/GenBank/DDBJ whole genome shotgun (WGS) entry which is preliminary data.</text>
</comment>
<keyword evidence="2" id="KW-0732">Signal</keyword>
<reference evidence="3 4" key="1">
    <citation type="submission" date="2020-08" db="EMBL/GenBank/DDBJ databases">
        <title>Genomic Encyclopedia of Type Strains, Phase IV (KMG-IV): sequencing the most valuable type-strain genomes for metagenomic binning, comparative biology and taxonomic classification.</title>
        <authorList>
            <person name="Goeker M."/>
        </authorList>
    </citation>
    <scope>NUCLEOTIDE SEQUENCE [LARGE SCALE GENOMIC DNA]</scope>
    <source>
        <strain evidence="3 4">DSM 14552</strain>
    </source>
</reference>
<dbReference type="RefSeq" id="WP_183614548.1">
    <property type="nucleotide sequence ID" value="NZ_JACICY010000009.1"/>
</dbReference>
<sequence length="445" mass="47537">MKTRAALALLALTTGCAHYSPQPLSDHPTLLDDAVPAVLEARASAVERPWLHPTTVDLSAPLSPQGVAALAVVNNPDLIALRMRANVADAQAFAAGLLPDPTFNIGADKVLSGPDTFLNIAGALGLDINALRKRAVTRQQANAQALKVRLDLAWAEWQTAGQARIQAVRIDGLARIVDLNRESVVATQFQLEHVTRASLRGDVSASEAESARLAAFDAADRLRTAERDLLTAKQELARLLGLPPDTVLALAPIAMPPEPPSGEHLFALARESRTDLAALRAGYGAQEATVHKAVLDQFPTLNLTITGNRDSAGNALLGPTVDFTLPLWNRNRGGIAVERATREALKSEYDARLFQTRAEISAAWSGIGLARRQLADAEAGLTALRRQAEVSGRAARRGDLSHAAAKTAAQQLRDRQQVIAQANLAIQEQTIALELLSGEPIEGWK</sequence>
<accession>A0A7W5ZYW6</accession>
<protein>
    <submittedName>
        <fullName evidence="3">Outer membrane protein TolC</fullName>
    </submittedName>
</protein>
<dbReference type="SUPFAM" id="SSF56954">
    <property type="entry name" value="Outer membrane efflux proteins (OEP)"/>
    <property type="match status" value="1"/>
</dbReference>
<dbReference type="Pfam" id="PF02321">
    <property type="entry name" value="OEP"/>
    <property type="match status" value="1"/>
</dbReference>
<dbReference type="PANTHER" id="PTHR30203">
    <property type="entry name" value="OUTER MEMBRANE CATION EFFLUX PROTEIN"/>
    <property type="match status" value="1"/>
</dbReference>
<feature type="signal peptide" evidence="2">
    <location>
        <begin position="1"/>
        <end position="19"/>
    </location>
</feature>